<dbReference type="Proteomes" id="UP001153269">
    <property type="component" value="Unassembled WGS sequence"/>
</dbReference>
<evidence type="ECO:0000313" key="2">
    <source>
        <dbReference type="EMBL" id="CAB1430161.1"/>
    </source>
</evidence>
<accession>A0A9N7UFV5</accession>
<protein>
    <submittedName>
        <fullName evidence="2">Uncharacterized protein</fullName>
    </submittedName>
</protein>
<comment type="caution">
    <text evidence="2">The sequence shown here is derived from an EMBL/GenBank/DDBJ whole genome shotgun (WGS) entry which is preliminary data.</text>
</comment>
<reference evidence="2" key="1">
    <citation type="submission" date="2020-03" db="EMBL/GenBank/DDBJ databases">
        <authorList>
            <person name="Weist P."/>
        </authorList>
    </citation>
    <scope>NUCLEOTIDE SEQUENCE</scope>
</reference>
<sequence length="216" mass="24313">MACSRGASTLRRQIIALARPELLGSVEVSLDTTPVSGRQTMIDRSCVPVQEQQILEPELGDEFILSCSWNDESTWTTPSLRSRSAEVAAACRATGPDPDLRRHRGKRDNEAVSSFAAFFSSSKYLRSDNRDELELRPVHASLLKSDPCSRPPRRRRLIGVAGGGSAAMRFRQKPTSHWSRVPEAAERPEDMEDMEDIEDMEDMEDMEDTEDMEDRL</sequence>
<evidence type="ECO:0000256" key="1">
    <source>
        <dbReference type="SAM" id="MobiDB-lite"/>
    </source>
</evidence>
<keyword evidence="3" id="KW-1185">Reference proteome</keyword>
<feature type="region of interest" description="Disordered" evidence="1">
    <location>
        <begin position="163"/>
        <end position="216"/>
    </location>
</feature>
<dbReference type="AlphaFoldDB" id="A0A9N7UFV5"/>
<name>A0A9N7UFV5_PLEPL</name>
<organism evidence="2 3">
    <name type="scientific">Pleuronectes platessa</name>
    <name type="common">European plaice</name>
    <dbReference type="NCBI Taxonomy" id="8262"/>
    <lineage>
        <taxon>Eukaryota</taxon>
        <taxon>Metazoa</taxon>
        <taxon>Chordata</taxon>
        <taxon>Craniata</taxon>
        <taxon>Vertebrata</taxon>
        <taxon>Euteleostomi</taxon>
        <taxon>Actinopterygii</taxon>
        <taxon>Neopterygii</taxon>
        <taxon>Teleostei</taxon>
        <taxon>Neoteleostei</taxon>
        <taxon>Acanthomorphata</taxon>
        <taxon>Carangaria</taxon>
        <taxon>Pleuronectiformes</taxon>
        <taxon>Pleuronectoidei</taxon>
        <taxon>Pleuronectidae</taxon>
        <taxon>Pleuronectes</taxon>
    </lineage>
</organism>
<dbReference type="EMBL" id="CADEAL010001209">
    <property type="protein sequence ID" value="CAB1430161.1"/>
    <property type="molecule type" value="Genomic_DNA"/>
</dbReference>
<proteinExistence type="predicted"/>
<evidence type="ECO:0000313" key="3">
    <source>
        <dbReference type="Proteomes" id="UP001153269"/>
    </source>
</evidence>
<gene>
    <name evidence="2" type="ORF">PLEPLA_LOCUS18143</name>
</gene>
<feature type="compositionally biased region" description="Acidic residues" evidence="1">
    <location>
        <begin position="189"/>
        <end position="216"/>
    </location>
</feature>